<accession>A0A5B8Y1C8</accession>
<accession>A0A4Y6PQB8</accession>
<dbReference type="RefSeq" id="WP_141197033.1">
    <property type="nucleotide sequence ID" value="NZ_CP041186.1"/>
</dbReference>
<protein>
    <submittedName>
        <fullName evidence="1">Uncharacterized protein</fullName>
    </submittedName>
</protein>
<keyword evidence="2" id="KW-1185">Reference proteome</keyword>
<sequence length="156" mass="15796">MSEFPDDDTMTRPRLQSRLMTAAGFLSGLAALLLVLTAPLSAAFAVEAGGSDTHACCQSVEETSAGHADGHDCSPMAAPTSTSHPCGCHLTPDDGEPGAAVSLTASTVTFGAPVAAQTNIQVDIPLARAPDELAPAAALQPKPSSALYLLNSVLLL</sequence>
<evidence type="ECO:0000313" key="1">
    <source>
        <dbReference type="EMBL" id="QDG50541.1"/>
    </source>
</evidence>
<proteinExistence type="predicted"/>
<reference evidence="1 2" key="1">
    <citation type="submission" date="2019-06" db="EMBL/GenBank/DDBJ databases">
        <title>Persicimonas caeni gen. nov., sp. nov., a predatory bacterium isolated from solar saltern.</title>
        <authorList>
            <person name="Wang S."/>
        </authorList>
    </citation>
    <scope>NUCLEOTIDE SEQUENCE [LARGE SCALE GENOMIC DNA]</scope>
    <source>
        <strain evidence="1 2">YN101</strain>
    </source>
</reference>
<dbReference type="Proteomes" id="UP000315995">
    <property type="component" value="Chromosome"/>
</dbReference>
<organism evidence="1 2">
    <name type="scientific">Persicimonas caeni</name>
    <dbReference type="NCBI Taxonomy" id="2292766"/>
    <lineage>
        <taxon>Bacteria</taxon>
        <taxon>Deltaproteobacteria</taxon>
        <taxon>Bradymonadales</taxon>
        <taxon>Bradymonadaceae</taxon>
        <taxon>Persicimonas</taxon>
    </lineage>
</organism>
<gene>
    <name evidence="1" type="ORF">FIV42_07280</name>
</gene>
<evidence type="ECO:0000313" key="2">
    <source>
        <dbReference type="Proteomes" id="UP000315995"/>
    </source>
</evidence>
<dbReference type="EMBL" id="CP041186">
    <property type="protein sequence ID" value="QDG50541.1"/>
    <property type="molecule type" value="Genomic_DNA"/>
</dbReference>
<dbReference type="AlphaFoldDB" id="A0A4Y6PQB8"/>
<name>A0A4Y6PQB8_PERCE</name>